<reference evidence="1" key="1">
    <citation type="journal article" date="2023" name="IScience">
        <title>Live-bearing cockroach genome reveals convergent evolutionary mechanisms linked to viviparity in insects and beyond.</title>
        <authorList>
            <person name="Fouks B."/>
            <person name="Harrison M.C."/>
            <person name="Mikhailova A.A."/>
            <person name="Marchal E."/>
            <person name="English S."/>
            <person name="Carruthers M."/>
            <person name="Jennings E.C."/>
            <person name="Chiamaka E.L."/>
            <person name="Frigard R.A."/>
            <person name="Pippel M."/>
            <person name="Attardo G.M."/>
            <person name="Benoit J.B."/>
            <person name="Bornberg-Bauer E."/>
            <person name="Tobe S.S."/>
        </authorList>
    </citation>
    <scope>NUCLEOTIDE SEQUENCE</scope>
    <source>
        <strain evidence="1">Stay&amp;Tobe</strain>
    </source>
</reference>
<feature type="non-terminal residue" evidence="1">
    <location>
        <position position="58"/>
    </location>
</feature>
<dbReference type="Proteomes" id="UP001233999">
    <property type="component" value="Unassembled WGS sequence"/>
</dbReference>
<evidence type="ECO:0000313" key="2">
    <source>
        <dbReference type="Proteomes" id="UP001233999"/>
    </source>
</evidence>
<reference evidence="1" key="2">
    <citation type="submission" date="2023-05" db="EMBL/GenBank/DDBJ databases">
        <authorList>
            <person name="Fouks B."/>
        </authorList>
    </citation>
    <scope>NUCLEOTIDE SEQUENCE</scope>
    <source>
        <strain evidence="1">Stay&amp;Tobe</strain>
        <tissue evidence="1">Testes</tissue>
    </source>
</reference>
<gene>
    <name evidence="1" type="ORF">L9F63_008235</name>
</gene>
<feature type="non-terminal residue" evidence="1">
    <location>
        <position position="1"/>
    </location>
</feature>
<evidence type="ECO:0000313" key="1">
    <source>
        <dbReference type="EMBL" id="KAJ9574608.1"/>
    </source>
</evidence>
<organism evidence="1 2">
    <name type="scientific">Diploptera punctata</name>
    <name type="common">Pacific beetle cockroach</name>
    <dbReference type="NCBI Taxonomy" id="6984"/>
    <lineage>
        <taxon>Eukaryota</taxon>
        <taxon>Metazoa</taxon>
        <taxon>Ecdysozoa</taxon>
        <taxon>Arthropoda</taxon>
        <taxon>Hexapoda</taxon>
        <taxon>Insecta</taxon>
        <taxon>Pterygota</taxon>
        <taxon>Neoptera</taxon>
        <taxon>Polyneoptera</taxon>
        <taxon>Dictyoptera</taxon>
        <taxon>Blattodea</taxon>
        <taxon>Blaberoidea</taxon>
        <taxon>Blaberidae</taxon>
        <taxon>Diplopterinae</taxon>
        <taxon>Diploptera</taxon>
    </lineage>
</organism>
<proteinExistence type="predicted"/>
<accession>A0AAD7Z643</accession>
<dbReference type="EMBL" id="JASPKZ010010273">
    <property type="protein sequence ID" value="KAJ9574608.1"/>
    <property type="molecule type" value="Genomic_DNA"/>
</dbReference>
<dbReference type="AlphaFoldDB" id="A0AAD7Z643"/>
<comment type="caution">
    <text evidence="1">The sequence shown here is derived from an EMBL/GenBank/DDBJ whole genome shotgun (WGS) entry which is preliminary data.</text>
</comment>
<name>A0AAD7Z643_DIPPU</name>
<sequence>KDHRRANANWWTTCGQPWRLERYCSGFCLSLLQCCAACRFFPGGAWRPHSLKIQFNQA</sequence>
<protein>
    <submittedName>
        <fullName evidence="1">Uncharacterized protein</fullName>
    </submittedName>
</protein>
<keyword evidence="2" id="KW-1185">Reference proteome</keyword>